<keyword evidence="2" id="KW-0812">Transmembrane</keyword>
<dbReference type="OrthoDB" id="545637at2759"/>
<keyword evidence="2" id="KW-0472">Membrane</keyword>
<dbReference type="EMBL" id="BRXU01000003">
    <property type="protein sequence ID" value="GLC50668.1"/>
    <property type="molecule type" value="Genomic_DNA"/>
</dbReference>
<proteinExistence type="predicted"/>
<reference evidence="3 4" key="1">
    <citation type="journal article" date="2023" name="Commun. Biol.">
        <title>Reorganization of the ancestral sex-determining regions during the evolution of trioecy in Pleodorina starrii.</title>
        <authorList>
            <person name="Takahashi K."/>
            <person name="Suzuki S."/>
            <person name="Kawai-Toyooka H."/>
            <person name="Yamamoto K."/>
            <person name="Hamaji T."/>
            <person name="Ootsuki R."/>
            <person name="Yamaguchi H."/>
            <person name="Kawachi M."/>
            <person name="Higashiyama T."/>
            <person name="Nozaki H."/>
        </authorList>
    </citation>
    <scope>NUCLEOTIDE SEQUENCE [LARGE SCALE GENOMIC DNA]</scope>
    <source>
        <strain evidence="3 4">NIES-4479</strain>
    </source>
</reference>
<feature type="compositionally biased region" description="Pro residues" evidence="1">
    <location>
        <begin position="173"/>
        <end position="182"/>
    </location>
</feature>
<evidence type="ECO:0000313" key="4">
    <source>
        <dbReference type="Proteomes" id="UP001165080"/>
    </source>
</evidence>
<comment type="caution">
    <text evidence="3">The sequence shown here is derived from an EMBL/GenBank/DDBJ whole genome shotgun (WGS) entry which is preliminary data.</text>
</comment>
<name>A0A9W6EZ43_9CHLO</name>
<protein>
    <submittedName>
        <fullName evidence="3">Uncharacterized protein</fullName>
    </submittedName>
</protein>
<dbReference type="AlphaFoldDB" id="A0A9W6EZ43"/>
<evidence type="ECO:0000256" key="1">
    <source>
        <dbReference type="SAM" id="MobiDB-lite"/>
    </source>
</evidence>
<feature type="region of interest" description="Disordered" evidence="1">
    <location>
        <begin position="157"/>
        <end position="261"/>
    </location>
</feature>
<evidence type="ECO:0000313" key="3">
    <source>
        <dbReference type="EMBL" id="GLC50668.1"/>
    </source>
</evidence>
<keyword evidence="4" id="KW-1185">Reference proteome</keyword>
<feature type="compositionally biased region" description="Low complexity" evidence="1">
    <location>
        <begin position="211"/>
        <end position="223"/>
    </location>
</feature>
<accession>A0A9W6EZ43</accession>
<gene>
    <name evidence="3" type="primary">PLEST006030</name>
    <name evidence="3" type="ORF">PLESTB_000405500</name>
</gene>
<feature type="transmembrane region" description="Helical" evidence="2">
    <location>
        <begin position="12"/>
        <end position="33"/>
    </location>
</feature>
<dbReference type="Proteomes" id="UP001165080">
    <property type="component" value="Unassembled WGS sequence"/>
</dbReference>
<organism evidence="3 4">
    <name type="scientific">Pleodorina starrii</name>
    <dbReference type="NCBI Taxonomy" id="330485"/>
    <lineage>
        <taxon>Eukaryota</taxon>
        <taxon>Viridiplantae</taxon>
        <taxon>Chlorophyta</taxon>
        <taxon>core chlorophytes</taxon>
        <taxon>Chlorophyceae</taxon>
        <taxon>CS clade</taxon>
        <taxon>Chlamydomonadales</taxon>
        <taxon>Volvocaceae</taxon>
        <taxon>Pleodorina</taxon>
    </lineage>
</organism>
<keyword evidence="2" id="KW-1133">Transmembrane helix</keyword>
<evidence type="ECO:0000256" key="2">
    <source>
        <dbReference type="SAM" id="Phobius"/>
    </source>
</evidence>
<dbReference type="PANTHER" id="PTHR36051">
    <property type="entry name" value="DYNAMIN"/>
    <property type="match status" value="1"/>
</dbReference>
<dbReference type="PROSITE" id="PS51257">
    <property type="entry name" value="PROKAR_LIPOPROTEIN"/>
    <property type="match status" value="1"/>
</dbReference>
<sequence length="311" mass="32231">MHHRFSLDDVPVYFRIGSVGAGLGVGCGIGVGFGQPLNLGAVPAMGQAVAGMSSGLGQVSCFLGGAGTGVREAVRRLGVKGLDAGLGCGVGVGYGFGAGLFLKPSAAEQLARLAEDTAGNLARHTKAKLQQVGLRLQLPEGPQQQQFLPASQEDLQLQQPSRGGGGDGARHPTAPPLVPPQQPHAQSPGDGPLGPFSAAAWRTLMPADPGQQQSQQQPQDYLQGTGEGARPQPHATASATALPAADSQPESGASREPSAEEFRALLRHERQIARLRAQNRALRSAVCKLDRRLPLCKEKSDDDGGGESDAW</sequence>
<feature type="compositionally biased region" description="Low complexity" evidence="1">
    <location>
        <begin position="235"/>
        <end position="245"/>
    </location>
</feature>
<dbReference type="PANTHER" id="PTHR36051:SF2">
    <property type="entry name" value="DYNAMIN"/>
    <property type="match status" value="1"/>
</dbReference>